<gene>
    <name evidence="2" type="ORF">N7496_011385</name>
</gene>
<dbReference type="GeneID" id="81443477"/>
<dbReference type="EMBL" id="JAPZBS010000009">
    <property type="protein sequence ID" value="KAJ5358972.1"/>
    <property type="molecule type" value="Genomic_DNA"/>
</dbReference>
<feature type="region of interest" description="Disordered" evidence="1">
    <location>
        <begin position="22"/>
        <end position="43"/>
    </location>
</feature>
<evidence type="ECO:0000313" key="2">
    <source>
        <dbReference type="EMBL" id="KAJ5358972.1"/>
    </source>
</evidence>
<protein>
    <submittedName>
        <fullName evidence="2">Uncharacterized protein</fullName>
    </submittedName>
</protein>
<dbReference type="AlphaFoldDB" id="A0A9W9REX6"/>
<accession>A0A9W9REX6</accession>
<reference evidence="2" key="1">
    <citation type="submission" date="2022-11" db="EMBL/GenBank/DDBJ databases">
        <authorList>
            <person name="Petersen C."/>
        </authorList>
    </citation>
    <scope>NUCLEOTIDE SEQUENCE</scope>
    <source>
        <strain evidence="2">IBT 29864</strain>
    </source>
</reference>
<dbReference type="Proteomes" id="UP001147782">
    <property type="component" value="Unassembled WGS sequence"/>
</dbReference>
<reference evidence="2" key="2">
    <citation type="journal article" date="2023" name="IMA Fungus">
        <title>Comparative genomic study of the Penicillium genus elucidates a diverse pangenome and 15 lateral gene transfer events.</title>
        <authorList>
            <person name="Petersen C."/>
            <person name="Sorensen T."/>
            <person name="Nielsen M.R."/>
            <person name="Sondergaard T.E."/>
            <person name="Sorensen J.L."/>
            <person name="Fitzpatrick D.A."/>
            <person name="Frisvad J.C."/>
            <person name="Nielsen K.L."/>
        </authorList>
    </citation>
    <scope>NUCLEOTIDE SEQUENCE</scope>
    <source>
        <strain evidence="2">IBT 29864</strain>
    </source>
</reference>
<dbReference type="OrthoDB" id="3800389at2759"/>
<organism evidence="2 3">
    <name type="scientific">Penicillium cataractarum</name>
    <dbReference type="NCBI Taxonomy" id="2100454"/>
    <lineage>
        <taxon>Eukaryota</taxon>
        <taxon>Fungi</taxon>
        <taxon>Dikarya</taxon>
        <taxon>Ascomycota</taxon>
        <taxon>Pezizomycotina</taxon>
        <taxon>Eurotiomycetes</taxon>
        <taxon>Eurotiomycetidae</taxon>
        <taxon>Eurotiales</taxon>
        <taxon>Aspergillaceae</taxon>
        <taxon>Penicillium</taxon>
    </lineage>
</organism>
<name>A0A9W9REX6_9EURO</name>
<evidence type="ECO:0000256" key="1">
    <source>
        <dbReference type="SAM" id="MobiDB-lite"/>
    </source>
</evidence>
<proteinExistence type="predicted"/>
<keyword evidence="3" id="KW-1185">Reference proteome</keyword>
<comment type="caution">
    <text evidence="2">The sequence shown here is derived from an EMBL/GenBank/DDBJ whole genome shotgun (WGS) entry which is preliminary data.</text>
</comment>
<evidence type="ECO:0000313" key="3">
    <source>
        <dbReference type="Proteomes" id="UP001147782"/>
    </source>
</evidence>
<sequence>MGIVDGRRRLLDLRHKRAESTISLANTQPSSISDQNSTPGSTSWFRVPKKGINLTSVNEEIEELLKTQNHITTQLHEAQRLRQLKKPVLDPTEMTWIDGTISDIEEATRDVAIFLEPARVEKATSNGKLSLGTQIRWAYRDGQRARDKKHRLLACHSSLMAVLAHLQRVTLPEATTIHELGAEMSTKGAIASSLSLQSSVDGFYQSREGKQDTVSSVSLNREMSDLLAWRRSKGTNTS</sequence>
<dbReference type="RefSeq" id="XP_056550258.1">
    <property type="nucleotide sequence ID" value="XM_056704298.1"/>
</dbReference>